<dbReference type="InterPro" id="IPR000742">
    <property type="entry name" value="EGF"/>
</dbReference>
<evidence type="ECO:0000313" key="6">
    <source>
        <dbReference type="Proteomes" id="UP001174691"/>
    </source>
</evidence>
<keyword evidence="3" id="KW-1133">Transmembrane helix</keyword>
<reference evidence="5" key="1">
    <citation type="submission" date="2022-07" db="EMBL/GenBank/DDBJ databases">
        <title>Fungi with potential for degradation of polypropylene.</title>
        <authorList>
            <person name="Gostincar C."/>
        </authorList>
    </citation>
    <scope>NUCLEOTIDE SEQUENCE</scope>
    <source>
        <strain evidence="5">EXF-13287</strain>
    </source>
</reference>
<feature type="region of interest" description="Disordered" evidence="2">
    <location>
        <begin position="1"/>
        <end position="335"/>
    </location>
</feature>
<feature type="compositionally biased region" description="Pro residues" evidence="2">
    <location>
        <begin position="53"/>
        <end position="70"/>
    </location>
</feature>
<dbReference type="PANTHER" id="PTHR17178:SF0">
    <property type="entry name" value="SERGLYCIN"/>
    <property type="match status" value="1"/>
</dbReference>
<dbReference type="Proteomes" id="UP001174691">
    <property type="component" value="Unassembled WGS sequence"/>
</dbReference>
<dbReference type="CDD" id="cd00054">
    <property type="entry name" value="EGF_CA"/>
    <property type="match status" value="1"/>
</dbReference>
<dbReference type="PROSITE" id="PS50026">
    <property type="entry name" value="EGF_3"/>
    <property type="match status" value="1"/>
</dbReference>
<keyword evidence="6" id="KW-1185">Reference proteome</keyword>
<feature type="compositionally biased region" description="Low complexity" evidence="2">
    <location>
        <begin position="238"/>
        <end position="254"/>
    </location>
</feature>
<dbReference type="PROSITE" id="PS01186">
    <property type="entry name" value="EGF_2"/>
    <property type="match status" value="1"/>
</dbReference>
<keyword evidence="1" id="KW-0245">EGF-like domain</keyword>
<proteinExistence type="predicted"/>
<dbReference type="PROSITE" id="PS00022">
    <property type="entry name" value="EGF_1"/>
    <property type="match status" value="1"/>
</dbReference>
<dbReference type="AlphaFoldDB" id="A0AA38S660"/>
<evidence type="ECO:0000256" key="3">
    <source>
        <dbReference type="SAM" id="Phobius"/>
    </source>
</evidence>
<evidence type="ECO:0000256" key="2">
    <source>
        <dbReference type="SAM" id="MobiDB-lite"/>
    </source>
</evidence>
<feature type="compositionally biased region" description="Acidic residues" evidence="2">
    <location>
        <begin position="266"/>
        <end position="283"/>
    </location>
</feature>
<keyword evidence="3" id="KW-0812">Transmembrane</keyword>
<feature type="compositionally biased region" description="Low complexity" evidence="2">
    <location>
        <begin position="169"/>
        <end position="185"/>
    </location>
</feature>
<dbReference type="PANTHER" id="PTHR17178">
    <property type="entry name" value="SECRETORY GRANULE PROTEOGLYCAN CORE PROTEIN"/>
    <property type="match status" value="1"/>
</dbReference>
<evidence type="ECO:0000313" key="5">
    <source>
        <dbReference type="EMBL" id="KAJ9161613.1"/>
    </source>
</evidence>
<keyword evidence="1" id="KW-1015">Disulfide bond</keyword>
<protein>
    <submittedName>
        <fullName evidence="5">Epidermal growth factor-like, type 3</fullName>
    </submittedName>
</protein>
<comment type="caution">
    <text evidence="5">The sequence shown here is derived from an EMBL/GenBank/DDBJ whole genome shotgun (WGS) entry which is preliminary data.</text>
</comment>
<comment type="caution">
    <text evidence="1">Lacks conserved residue(s) required for the propagation of feature annotation.</text>
</comment>
<feature type="transmembrane region" description="Helical" evidence="3">
    <location>
        <begin position="418"/>
        <end position="445"/>
    </location>
</feature>
<feature type="domain" description="EGF-like" evidence="4">
    <location>
        <begin position="457"/>
        <end position="494"/>
    </location>
</feature>
<accession>A0AA38S660</accession>
<sequence length="782" mass="82607">MDRPPAGGSVRRARERAQAGLPPERPSQIPRLPRTMEDDVPQIAQPSLNPRRPIVPPAPGPSRLPLPRPQAPTGLQTRDGQIGVAISRPTQVPQWPLAGPINSPSGSSDSEPYRPPPGRSEPPQRPPRPSRVPSILDGSKIQEHTPVFQYKPQSDRESSGQDLSVVPETPSSVSRPSTISSVASIPDFPLPIQMPVAPPRRSVNLGPPPSARRGASSFYSNLSYVSPIPEESPRSRSHASFASSAAMPESWGSPSPGPSPQYPEAFYDDVIAEEGNPYEDDAEESRLVRSASLGKRGRPVLVTTTMPRETEGLESGRRPDPVPLQSDSDRFGRDRERDLSFDGEKHQSGLSDMLAAFPPPAQAGSRRSIRESLRQQVQSWPLPLTTNRGQSSNTSRDYVGDSADSGSRRRRRCCGLPLWAFVLVVTTVLIIAAAAIIVPIEFLVIRKQNADRGAQPALQQCQAQLNCQNGGTNVVNQGVCSCICTNGFTGSDCSSAAATGCTTTSLTGDTNISNVTLGEAIPRLIAQASTNFSVPLSPTAILAKLNAGNLSCAAENALVTFDGRSVRLGGALEVVTDPSGSTNAAVLGDNVLPVADGVAYDVVTVIEGPSTTTTLAHSRVVLLPTVPAVNNVAADVGFKTVITAPTGFSTYFETTITFPRPTTTVTPTLTRTITTTIVPPAAPTPTSGAGDSFSVTEEILDFARVAVLFILQQDSLQDAETAQNMLQRLFTTASVGMASGSNGVSVDQAKNVTLGNGNSVDLVQYRVDSGGNLVGGGRPSTP</sequence>
<keyword evidence="3" id="KW-0472">Membrane</keyword>
<dbReference type="EMBL" id="JANBVN010000020">
    <property type="protein sequence ID" value="KAJ9161613.1"/>
    <property type="molecule type" value="Genomic_DNA"/>
</dbReference>
<feature type="compositionally biased region" description="Polar residues" evidence="2">
    <location>
        <begin position="374"/>
        <end position="396"/>
    </location>
</feature>
<feature type="disulfide bond" evidence="1">
    <location>
        <begin position="484"/>
        <end position="493"/>
    </location>
</feature>
<evidence type="ECO:0000256" key="1">
    <source>
        <dbReference type="PROSITE-ProRule" id="PRU00076"/>
    </source>
</evidence>
<organism evidence="5 6">
    <name type="scientific">Coniochaeta hoffmannii</name>
    <dbReference type="NCBI Taxonomy" id="91930"/>
    <lineage>
        <taxon>Eukaryota</taxon>
        <taxon>Fungi</taxon>
        <taxon>Dikarya</taxon>
        <taxon>Ascomycota</taxon>
        <taxon>Pezizomycotina</taxon>
        <taxon>Sordariomycetes</taxon>
        <taxon>Sordariomycetidae</taxon>
        <taxon>Coniochaetales</taxon>
        <taxon>Coniochaetaceae</taxon>
        <taxon>Coniochaeta</taxon>
    </lineage>
</organism>
<feature type="compositionally biased region" description="Basic and acidic residues" evidence="2">
    <location>
        <begin position="308"/>
        <end position="320"/>
    </location>
</feature>
<name>A0AA38S660_9PEZI</name>
<feature type="region of interest" description="Disordered" evidence="2">
    <location>
        <begin position="351"/>
        <end position="409"/>
    </location>
</feature>
<feature type="compositionally biased region" description="Pro residues" evidence="2">
    <location>
        <begin position="113"/>
        <end position="130"/>
    </location>
</feature>
<evidence type="ECO:0000259" key="4">
    <source>
        <dbReference type="PROSITE" id="PS50026"/>
    </source>
</evidence>
<gene>
    <name evidence="5" type="ORF">NKR19_g2055</name>
</gene>